<keyword evidence="2 5" id="KW-0540">Nuclease</keyword>
<dbReference type="AlphaFoldDB" id="A0AAE3VAY3"/>
<dbReference type="EC" id="3.1.11.6" evidence="5"/>
<accession>A0AAE3VAY3</accession>
<comment type="subunit">
    <text evidence="5">Heterooligomer composed of large and small subunits.</text>
</comment>
<dbReference type="EMBL" id="JAUSTO010000009">
    <property type="protein sequence ID" value="MDQ0152929.1"/>
    <property type="molecule type" value="Genomic_DNA"/>
</dbReference>
<dbReference type="PANTHER" id="PTHR30008:SF0">
    <property type="entry name" value="EXODEOXYRIBONUCLEASE 7 LARGE SUBUNIT"/>
    <property type="match status" value="1"/>
</dbReference>
<organism evidence="9 10">
    <name type="scientific">Moryella indoligenes</name>
    <dbReference type="NCBI Taxonomy" id="371674"/>
    <lineage>
        <taxon>Bacteria</taxon>
        <taxon>Bacillati</taxon>
        <taxon>Bacillota</taxon>
        <taxon>Clostridia</taxon>
        <taxon>Lachnospirales</taxon>
        <taxon>Lachnospiraceae</taxon>
        <taxon>Moryella</taxon>
    </lineage>
</organism>
<comment type="caution">
    <text evidence="9">The sequence shown here is derived from an EMBL/GenBank/DDBJ whole genome shotgun (WGS) entry which is preliminary data.</text>
</comment>
<comment type="subcellular location">
    <subcellularLocation>
        <location evidence="5 6">Cytoplasm</location>
    </subcellularLocation>
</comment>
<feature type="domain" description="OB-fold nucleic acid binding" evidence="8">
    <location>
        <begin position="5"/>
        <end position="100"/>
    </location>
</feature>
<dbReference type="PANTHER" id="PTHR30008">
    <property type="entry name" value="EXODEOXYRIBONUCLEASE 7 LARGE SUBUNIT"/>
    <property type="match status" value="1"/>
</dbReference>
<dbReference type="GO" id="GO:0005737">
    <property type="term" value="C:cytoplasm"/>
    <property type="evidence" value="ECO:0007669"/>
    <property type="project" value="UniProtKB-SubCell"/>
</dbReference>
<evidence type="ECO:0000256" key="5">
    <source>
        <dbReference type="HAMAP-Rule" id="MF_00378"/>
    </source>
</evidence>
<protein>
    <recommendedName>
        <fullName evidence="5">Exodeoxyribonuclease 7 large subunit</fullName>
        <ecNumber evidence="5">3.1.11.6</ecNumber>
    </recommendedName>
    <alternativeName>
        <fullName evidence="5">Exodeoxyribonuclease VII large subunit</fullName>
        <shortName evidence="5">Exonuclease VII large subunit</shortName>
    </alternativeName>
</protein>
<evidence type="ECO:0000256" key="3">
    <source>
        <dbReference type="ARBA" id="ARBA00022801"/>
    </source>
</evidence>
<dbReference type="InterPro" id="IPR025824">
    <property type="entry name" value="OB-fold_nuc-bd_dom"/>
</dbReference>
<evidence type="ECO:0000259" key="8">
    <source>
        <dbReference type="Pfam" id="PF13742"/>
    </source>
</evidence>
<dbReference type="CDD" id="cd04489">
    <property type="entry name" value="ExoVII_LU_OBF"/>
    <property type="match status" value="1"/>
</dbReference>
<dbReference type="InterPro" id="IPR003753">
    <property type="entry name" value="Exonuc_VII_L"/>
</dbReference>
<dbReference type="Pfam" id="PF13742">
    <property type="entry name" value="tRNA_anti_2"/>
    <property type="match status" value="1"/>
</dbReference>
<gene>
    <name evidence="5" type="primary">xseA</name>
    <name evidence="9" type="ORF">J2S20_001630</name>
</gene>
<dbReference type="GO" id="GO:0008855">
    <property type="term" value="F:exodeoxyribonuclease VII activity"/>
    <property type="evidence" value="ECO:0007669"/>
    <property type="project" value="UniProtKB-UniRule"/>
</dbReference>
<dbReference type="HAMAP" id="MF_00378">
    <property type="entry name" value="Exonuc_7_L"/>
    <property type="match status" value="1"/>
</dbReference>
<proteinExistence type="inferred from homology"/>
<dbReference type="InterPro" id="IPR020579">
    <property type="entry name" value="Exonuc_VII_lsu_C"/>
</dbReference>
<dbReference type="GO" id="GO:0006308">
    <property type="term" value="P:DNA catabolic process"/>
    <property type="evidence" value="ECO:0007669"/>
    <property type="project" value="UniProtKB-UniRule"/>
</dbReference>
<comment type="function">
    <text evidence="5">Bidirectionally degrades single-stranded DNA into large acid-insoluble oligonucleotides, which are then degraded further into small acid-soluble oligonucleotides.</text>
</comment>
<dbReference type="GO" id="GO:0003676">
    <property type="term" value="F:nucleic acid binding"/>
    <property type="evidence" value="ECO:0007669"/>
    <property type="project" value="InterPro"/>
</dbReference>
<evidence type="ECO:0000256" key="4">
    <source>
        <dbReference type="ARBA" id="ARBA00022839"/>
    </source>
</evidence>
<dbReference type="Proteomes" id="UP001241537">
    <property type="component" value="Unassembled WGS sequence"/>
</dbReference>
<evidence type="ECO:0000256" key="1">
    <source>
        <dbReference type="ARBA" id="ARBA00022490"/>
    </source>
</evidence>
<name>A0AAE3VAY3_9FIRM</name>
<keyword evidence="4 5" id="KW-0269">Exonuclease</keyword>
<dbReference type="GO" id="GO:0009318">
    <property type="term" value="C:exodeoxyribonuclease VII complex"/>
    <property type="evidence" value="ECO:0007669"/>
    <property type="project" value="UniProtKB-UniRule"/>
</dbReference>
<evidence type="ECO:0000313" key="9">
    <source>
        <dbReference type="EMBL" id="MDQ0152929.1"/>
    </source>
</evidence>
<keyword evidence="10" id="KW-1185">Reference proteome</keyword>
<comment type="catalytic activity">
    <reaction evidence="5 6">
        <text>Exonucleolytic cleavage in either 5'- to 3'- or 3'- to 5'-direction to yield nucleoside 5'-phosphates.</text>
        <dbReference type="EC" id="3.1.11.6"/>
    </reaction>
</comment>
<keyword evidence="1 5" id="KW-0963">Cytoplasm</keyword>
<evidence type="ECO:0000256" key="6">
    <source>
        <dbReference type="RuleBase" id="RU004355"/>
    </source>
</evidence>
<comment type="similarity">
    <text evidence="5 6">Belongs to the XseA family.</text>
</comment>
<dbReference type="Pfam" id="PF02601">
    <property type="entry name" value="Exonuc_VII_L"/>
    <property type="match status" value="1"/>
</dbReference>
<reference evidence="9" key="1">
    <citation type="submission" date="2023-07" db="EMBL/GenBank/DDBJ databases">
        <title>Genomic Encyclopedia of Type Strains, Phase IV (KMG-IV): sequencing the most valuable type-strain genomes for metagenomic binning, comparative biology and taxonomic classification.</title>
        <authorList>
            <person name="Goeker M."/>
        </authorList>
    </citation>
    <scope>NUCLEOTIDE SEQUENCE</scope>
    <source>
        <strain evidence="9">DSM 19659</strain>
    </source>
</reference>
<sequence>MAGIYTVTAVNSYLGNLFREDFLLRRIRVRGEVSNVKYHSSGHLYFTLKDAGGTLSAVMFASQRKGLSFRMREGQKVIADGSVEVYERGGVYQLYATKIEEEGRGDLYAAFLKRKAELEEMGMFSGVYKQEIPALVNTLGIVTAPTGAAIQDIINVSTRRNPYIRLVLYPALVQGEHAAESIVRGIQALDAYGVDAMIVGRGGGSIEDLWAFNEEAVARAIFACRTPLISAVGHETDFTIADFVADLRAPTPSAAAELAVTDMGRFLSELRQYRERLLGALRQKLDSERTAVREAELRLRVRTPGHRIRERRSETEALRLRLLNVMQEKQSAVRHRFQRNTDRLEALSPLRRLTGGFAYIQDSSSRAVQAAAELHRGEHISLRFSDGSIEAVTASDPKPL</sequence>
<dbReference type="NCBIfam" id="TIGR00237">
    <property type="entry name" value="xseA"/>
    <property type="match status" value="1"/>
</dbReference>
<evidence type="ECO:0000313" key="10">
    <source>
        <dbReference type="Proteomes" id="UP001241537"/>
    </source>
</evidence>
<evidence type="ECO:0000256" key="2">
    <source>
        <dbReference type="ARBA" id="ARBA00022722"/>
    </source>
</evidence>
<dbReference type="RefSeq" id="WP_106612564.1">
    <property type="nucleotide sequence ID" value="NZ_JAUSTO010000009.1"/>
</dbReference>
<evidence type="ECO:0000259" key="7">
    <source>
        <dbReference type="Pfam" id="PF02601"/>
    </source>
</evidence>
<keyword evidence="3 5" id="KW-0378">Hydrolase</keyword>
<feature type="domain" description="Exonuclease VII large subunit C-terminal" evidence="7">
    <location>
        <begin position="124"/>
        <end position="337"/>
    </location>
</feature>